<evidence type="ECO:0000313" key="4">
    <source>
        <dbReference type="EMBL" id="VGO16028.1"/>
    </source>
</evidence>
<sequence length="164" mass="18155">MPARNVTLNLIGTLRTPHTTLDNIPVQPVGGKQVEGVAELYPELAAGLTDLDGFSHAILLFHLHEMKPGYELTPTPFMDDRPHGVFATRSPRRPAAIGLSTVRIKRVEGHCLHFEGADMLDGSPLIDIKPFFRHVDNQPDAVSGWLEDKAPDIAEHHRSDARFI</sequence>
<dbReference type="PROSITE" id="PS51668">
    <property type="entry name" value="TSAA_2"/>
    <property type="match status" value="1"/>
</dbReference>
<keyword evidence="5" id="KW-1185">Reference proteome</keyword>
<dbReference type="GO" id="GO:0032259">
    <property type="term" value="P:methylation"/>
    <property type="evidence" value="ECO:0007669"/>
    <property type="project" value="UniProtKB-KW"/>
</dbReference>
<dbReference type="Gene3D" id="2.40.30.70">
    <property type="entry name" value="YaeB-like"/>
    <property type="match status" value="1"/>
</dbReference>
<dbReference type="Proteomes" id="UP000366872">
    <property type="component" value="Unassembled WGS sequence"/>
</dbReference>
<evidence type="ECO:0000256" key="1">
    <source>
        <dbReference type="ARBA" id="ARBA00022691"/>
    </source>
</evidence>
<dbReference type="EMBL" id="CAAHFG010000003">
    <property type="protein sequence ID" value="VGO16028.1"/>
    <property type="molecule type" value="Genomic_DNA"/>
</dbReference>
<proteinExistence type="inferred from homology"/>
<gene>
    <name evidence="4" type="primary">trmO_2</name>
    <name evidence="4" type="ORF">PDESU_04618</name>
</gene>
<accession>A0A6C2U7G8</accession>
<evidence type="ECO:0000259" key="3">
    <source>
        <dbReference type="PROSITE" id="PS51668"/>
    </source>
</evidence>
<dbReference type="PANTHER" id="PTHR12818:SF0">
    <property type="entry name" value="TRNA (ADENINE(37)-N6)-METHYLTRANSFERASE"/>
    <property type="match status" value="1"/>
</dbReference>
<dbReference type="GO" id="GO:0008168">
    <property type="term" value="F:methyltransferase activity"/>
    <property type="evidence" value="ECO:0007669"/>
    <property type="project" value="UniProtKB-KW"/>
</dbReference>
<comment type="similarity">
    <text evidence="2">Belongs to the tRNA methyltransferase O family.</text>
</comment>
<dbReference type="RefSeq" id="WP_136081587.1">
    <property type="nucleotide sequence ID" value="NZ_CAAHFG010000003.1"/>
</dbReference>
<dbReference type="InterPro" id="IPR036414">
    <property type="entry name" value="YaeB_N_sf"/>
</dbReference>
<protein>
    <submittedName>
        <fullName evidence="4">tRNA (Adenine(37)-N6)-methyltransferase</fullName>
    </submittedName>
</protein>
<evidence type="ECO:0000313" key="5">
    <source>
        <dbReference type="Proteomes" id="UP000366872"/>
    </source>
</evidence>
<dbReference type="InterPro" id="IPR036413">
    <property type="entry name" value="YaeB-like_sf"/>
</dbReference>
<feature type="domain" description="TsaA-like" evidence="3">
    <location>
        <begin position="8"/>
        <end position="140"/>
    </location>
</feature>
<dbReference type="Pfam" id="PF01980">
    <property type="entry name" value="TrmO_N"/>
    <property type="match status" value="1"/>
</dbReference>
<organism evidence="4 5">
    <name type="scientific">Pontiella desulfatans</name>
    <dbReference type="NCBI Taxonomy" id="2750659"/>
    <lineage>
        <taxon>Bacteria</taxon>
        <taxon>Pseudomonadati</taxon>
        <taxon>Kiritimatiellota</taxon>
        <taxon>Kiritimatiellia</taxon>
        <taxon>Kiritimatiellales</taxon>
        <taxon>Pontiellaceae</taxon>
        <taxon>Pontiella</taxon>
    </lineage>
</organism>
<dbReference type="InterPro" id="IPR023370">
    <property type="entry name" value="TrmO-like_N"/>
</dbReference>
<dbReference type="SUPFAM" id="SSF118196">
    <property type="entry name" value="YaeB-like"/>
    <property type="match status" value="1"/>
</dbReference>
<evidence type="ECO:0000256" key="2">
    <source>
        <dbReference type="ARBA" id="ARBA00033753"/>
    </source>
</evidence>
<keyword evidence="1" id="KW-0949">S-adenosyl-L-methionine</keyword>
<name>A0A6C2U7G8_PONDE</name>
<reference evidence="4 5" key="1">
    <citation type="submission" date="2019-04" db="EMBL/GenBank/DDBJ databases">
        <authorList>
            <person name="Van Vliet M D."/>
        </authorList>
    </citation>
    <scope>NUCLEOTIDE SEQUENCE [LARGE SCALE GENOMIC DNA]</scope>
    <source>
        <strain evidence="4 5">F1</strain>
    </source>
</reference>
<keyword evidence="4" id="KW-0489">Methyltransferase</keyword>
<dbReference type="AlphaFoldDB" id="A0A6C2U7G8"/>
<dbReference type="PANTHER" id="PTHR12818">
    <property type="entry name" value="TRNA (ADENINE(37)-N6)-METHYLTRANSFERASE"/>
    <property type="match status" value="1"/>
</dbReference>
<dbReference type="CDD" id="cd09281">
    <property type="entry name" value="UPF0066"/>
    <property type="match status" value="1"/>
</dbReference>
<dbReference type="NCBIfam" id="TIGR00104">
    <property type="entry name" value="tRNA_TsaA"/>
    <property type="match status" value="1"/>
</dbReference>
<dbReference type="InterPro" id="IPR040372">
    <property type="entry name" value="YaeB-like"/>
</dbReference>
<keyword evidence="4" id="KW-0808">Transferase</keyword>